<keyword evidence="2" id="KW-1185">Reference proteome</keyword>
<evidence type="ECO:0000313" key="2">
    <source>
        <dbReference type="Proteomes" id="UP000799777"/>
    </source>
</evidence>
<name>A0A9P4H0X9_9PLEO</name>
<protein>
    <submittedName>
        <fullName evidence="1">Uncharacterized protein</fullName>
    </submittedName>
</protein>
<feature type="non-terminal residue" evidence="1">
    <location>
        <position position="1"/>
    </location>
</feature>
<proteinExistence type="predicted"/>
<reference evidence="1" key="1">
    <citation type="journal article" date="2020" name="Stud. Mycol.">
        <title>101 Dothideomycetes genomes: a test case for predicting lifestyles and emergence of pathogens.</title>
        <authorList>
            <person name="Haridas S."/>
            <person name="Albert R."/>
            <person name="Binder M."/>
            <person name="Bloem J."/>
            <person name="Labutti K."/>
            <person name="Salamov A."/>
            <person name="Andreopoulos B."/>
            <person name="Baker S."/>
            <person name="Barry K."/>
            <person name="Bills G."/>
            <person name="Bluhm B."/>
            <person name="Cannon C."/>
            <person name="Castanera R."/>
            <person name="Culley D."/>
            <person name="Daum C."/>
            <person name="Ezra D."/>
            <person name="Gonzalez J."/>
            <person name="Henrissat B."/>
            <person name="Kuo A."/>
            <person name="Liang C."/>
            <person name="Lipzen A."/>
            <person name="Lutzoni F."/>
            <person name="Magnuson J."/>
            <person name="Mondo S."/>
            <person name="Nolan M."/>
            <person name="Ohm R."/>
            <person name="Pangilinan J."/>
            <person name="Park H.-J."/>
            <person name="Ramirez L."/>
            <person name="Alfaro M."/>
            <person name="Sun H."/>
            <person name="Tritt A."/>
            <person name="Yoshinaga Y."/>
            <person name="Zwiers L.-H."/>
            <person name="Turgeon B."/>
            <person name="Goodwin S."/>
            <person name="Spatafora J."/>
            <person name="Crous P."/>
            <person name="Grigoriev I."/>
        </authorList>
    </citation>
    <scope>NUCLEOTIDE SEQUENCE</scope>
    <source>
        <strain evidence="1">CBS 110217</strain>
    </source>
</reference>
<dbReference type="Proteomes" id="UP000799777">
    <property type="component" value="Unassembled WGS sequence"/>
</dbReference>
<dbReference type="AlphaFoldDB" id="A0A9P4H0X9"/>
<feature type="non-terminal residue" evidence="1">
    <location>
        <position position="52"/>
    </location>
</feature>
<comment type="caution">
    <text evidence="1">The sequence shown here is derived from an EMBL/GenBank/DDBJ whole genome shotgun (WGS) entry which is preliminary data.</text>
</comment>
<evidence type="ECO:0000313" key="1">
    <source>
        <dbReference type="EMBL" id="KAF2026368.1"/>
    </source>
</evidence>
<accession>A0A9P4H0X9</accession>
<gene>
    <name evidence="1" type="ORF">EK21DRAFT_49373</name>
</gene>
<dbReference type="OrthoDB" id="3772622at2759"/>
<organism evidence="1 2">
    <name type="scientific">Setomelanomma holmii</name>
    <dbReference type="NCBI Taxonomy" id="210430"/>
    <lineage>
        <taxon>Eukaryota</taxon>
        <taxon>Fungi</taxon>
        <taxon>Dikarya</taxon>
        <taxon>Ascomycota</taxon>
        <taxon>Pezizomycotina</taxon>
        <taxon>Dothideomycetes</taxon>
        <taxon>Pleosporomycetidae</taxon>
        <taxon>Pleosporales</taxon>
        <taxon>Pleosporineae</taxon>
        <taxon>Phaeosphaeriaceae</taxon>
        <taxon>Setomelanomma</taxon>
    </lineage>
</organism>
<sequence>CKPFFSNYGNNSVRRVIVHGPEEYANKRMLNCASSVLAMWRKLVKEANVTIL</sequence>
<dbReference type="EMBL" id="ML978245">
    <property type="protein sequence ID" value="KAF2026368.1"/>
    <property type="molecule type" value="Genomic_DNA"/>
</dbReference>